<keyword evidence="1" id="KW-1133">Transmembrane helix</keyword>
<dbReference type="Proteomes" id="UP001055167">
    <property type="component" value="Unassembled WGS sequence"/>
</dbReference>
<evidence type="ECO:0000313" key="2">
    <source>
        <dbReference type="EMBL" id="GJD52185.1"/>
    </source>
</evidence>
<feature type="transmembrane region" description="Helical" evidence="1">
    <location>
        <begin position="229"/>
        <end position="248"/>
    </location>
</feature>
<proteinExistence type="predicted"/>
<evidence type="ECO:0008006" key="4">
    <source>
        <dbReference type="Google" id="ProtNLM"/>
    </source>
</evidence>
<comment type="caution">
    <text evidence="2">The sequence shown here is derived from an EMBL/GenBank/DDBJ whole genome shotgun (WGS) entry which is preliminary data.</text>
</comment>
<evidence type="ECO:0000256" key="1">
    <source>
        <dbReference type="SAM" id="Phobius"/>
    </source>
</evidence>
<feature type="transmembrane region" description="Helical" evidence="1">
    <location>
        <begin position="149"/>
        <end position="169"/>
    </location>
</feature>
<name>A0ABQ4R3C5_9HYPH</name>
<sequence length="446" mass="49139">MPALSANGGRLIARQNRAMARHDRAIARQDRAERRARSDVLLEHLPFLILLGAVSFNAVLALINGNVTGLTPSVVIAAEIMLIGAALLVAASHYRPSMNFAVALIAWLFLFMILRSVVVDPATSVKYFRDLLIAPAFLMLGLCTRSRHLNRYVLVIHTVVFLIAVLEAFDVDGYSRLFHVKDYFIATRGLTDADFWNTESDLFVSATRPDARFLSIADSFMDAHRVSSIFLEPVSLGGYCVVISAYIFSRWERLSLSSRAYLLLTNLFLMVACDGRLAFVSFGCIGIVCTLWRRLPRHAALLYLPGVLALAFVFVIATGHAGGGDDFPGRIAWTVDLLTQYAIPEFLGMSEDFMSKAVDSGVGYIVTTQSLLGIAFFWCFCALSSKEETRSQIRFAHALCLYIAFNSLVSYGFLSIKTASLLWMIKGVLESEPGSLDRAPAGSRSS</sequence>
<feature type="transmembrane region" description="Helical" evidence="1">
    <location>
        <begin position="98"/>
        <end position="118"/>
    </location>
</feature>
<feature type="transmembrane region" description="Helical" evidence="1">
    <location>
        <begin position="69"/>
        <end position="91"/>
    </location>
</feature>
<evidence type="ECO:0000313" key="3">
    <source>
        <dbReference type="Proteomes" id="UP001055167"/>
    </source>
</evidence>
<accession>A0ABQ4R3C5</accession>
<reference evidence="2" key="2">
    <citation type="submission" date="2021-08" db="EMBL/GenBank/DDBJ databases">
        <authorList>
            <person name="Tani A."/>
            <person name="Ola A."/>
            <person name="Ogura Y."/>
            <person name="Katsura K."/>
            <person name="Hayashi T."/>
        </authorList>
    </citation>
    <scope>NUCLEOTIDE SEQUENCE</scope>
    <source>
        <strain evidence="2">KCTC 52305</strain>
    </source>
</reference>
<dbReference type="EMBL" id="BPQH01000017">
    <property type="protein sequence ID" value="GJD52185.1"/>
    <property type="molecule type" value="Genomic_DNA"/>
</dbReference>
<keyword evidence="1" id="KW-0812">Transmembrane</keyword>
<organism evidence="2 3">
    <name type="scientific">Methylobacterium crusticola</name>
    <dbReference type="NCBI Taxonomy" id="1697972"/>
    <lineage>
        <taxon>Bacteria</taxon>
        <taxon>Pseudomonadati</taxon>
        <taxon>Pseudomonadota</taxon>
        <taxon>Alphaproteobacteria</taxon>
        <taxon>Hyphomicrobiales</taxon>
        <taxon>Methylobacteriaceae</taxon>
        <taxon>Methylobacterium</taxon>
    </lineage>
</organism>
<feature type="transmembrane region" description="Helical" evidence="1">
    <location>
        <begin position="41"/>
        <end position="63"/>
    </location>
</feature>
<feature type="transmembrane region" description="Helical" evidence="1">
    <location>
        <begin position="260"/>
        <end position="288"/>
    </location>
</feature>
<feature type="transmembrane region" description="Helical" evidence="1">
    <location>
        <begin position="300"/>
        <end position="319"/>
    </location>
</feature>
<protein>
    <recommendedName>
        <fullName evidence="4">Polymerase</fullName>
    </recommendedName>
</protein>
<gene>
    <name evidence="2" type="ORF">OPKNFCMD_4947</name>
</gene>
<feature type="transmembrane region" description="Helical" evidence="1">
    <location>
        <begin position="395"/>
        <end position="414"/>
    </location>
</feature>
<dbReference type="RefSeq" id="WP_238313906.1">
    <property type="nucleotide sequence ID" value="NZ_BPQH01000017.1"/>
</dbReference>
<feature type="transmembrane region" description="Helical" evidence="1">
    <location>
        <begin position="361"/>
        <end position="383"/>
    </location>
</feature>
<reference evidence="2" key="1">
    <citation type="journal article" date="2021" name="Front. Microbiol.">
        <title>Comprehensive Comparative Genomics and Phenotyping of Methylobacterium Species.</title>
        <authorList>
            <person name="Alessa O."/>
            <person name="Ogura Y."/>
            <person name="Fujitani Y."/>
            <person name="Takami H."/>
            <person name="Hayashi T."/>
            <person name="Sahin N."/>
            <person name="Tani A."/>
        </authorList>
    </citation>
    <scope>NUCLEOTIDE SEQUENCE</scope>
    <source>
        <strain evidence="2">KCTC 52305</strain>
    </source>
</reference>
<keyword evidence="3" id="KW-1185">Reference proteome</keyword>
<keyword evidence="1" id="KW-0472">Membrane</keyword>